<feature type="compositionally biased region" description="Basic and acidic residues" evidence="1">
    <location>
        <begin position="39"/>
        <end position="48"/>
    </location>
</feature>
<name>D3S3C1_FERPA</name>
<reference evidence="2 3" key="2">
    <citation type="journal article" date="2011" name="Stand. Genomic Sci.">
        <title>Complete genome sequence of Ferroglobus placidus AEDII12DO.</title>
        <authorList>
            <person name="Anderson I."/>
            <person name="Risso C."/>
            <person name="Holmes D."/>
            <person name="Lucas S."/>
            <person name="Copeland A."/>
            <person name="Lapidus A."/>
            <person name="Cheng J.F."/>
            <person name="Bruce D."/>
            <person name="Goodwin L."/>
            <person name="Pitluck S."/>
            <person name="Saunders E."/>
            <person name="Brettin T."/>
            <person name="Detter J.C."/>
            <person name="Han C."/>
            <person name="Tapia R."/>
            <person name="Larimer F."/>
            <person name="Land M."/>
            <person name="Hauser L."/>
            <person name="Woyke T."/>
            <person name="Lovley D."/>
            <person name="Kyrpides N."/>
            <person name="Ivanova N."/>
        </authorList>
    </citation>
    <scope>NUCLEOTIDE SEQUENCE [LARGE SCALE GENOMIC DNA]</scope>
    <source>
        <strain evidence="3">DSM 10642 / AEDII12DO</strain>
    </source>
</reference>
<dbReference type="RefSeq" id="WP_012965100.1">
    <property type="nucleotide sequence ID" value="NC_013849.1"/>
</dbReference>
<dbReference type="GeneID" id="25395289"/>
<evidence type="ECO:0000313" key="2">
    <source>
        <dbReference type="EMBL" id="ADC64754.1"/>
    </source>
</evidence>
<feature type="region of interest" description="Disordered" evidence="1">
    <location>
        <begin position="16"/>
        <end position="51"/>
    </location>
</feature>
<accession>D3S3C1</accession>
<dbReference type="Proteomes" id="UP000002613">
    <property type="component" value="Chromosome"/>
</dbReference>
<dbReference type="Pfam" id="PF10061">
    <property type="entry name" value="DUF2299"/>
    <property type="match status" value="1"/>
</dbReference>
<dbReference type="CDD" id="cd17510">
    <property type="entry name" value="T3SC_YbjN-like_2"/>
    <property type="match status" value="1"/>
</dbReference>
<dbReference type="eggNOG" id="arCOG01713">
    <property type="taxonomic scope" value="Archaea"/>
</dbReference>
<dbReference type="HOGENOM" id="CLU_108779_0_0_2"/>
<protein>
    <recommendedName>
        <fullName evidence="4">DUF2299 domain-containing protein</fullName>
    </recommendedName>
</protein>
<evidence type="ECO:0000256" key="1">
    <source>
        <dbReference type="SAM" id="MobiDB-lite"/>
    </source>
</evidence>
<evidence type="ECO:0000313" key="3">
    <source>
        <dbReference type="Proteomes" id="UP000002613"/>
    </source>
</evidence>
<evidence type="ECO:0008006" key="4">
    <source>
        <dbReference type="Google" id="ProtNLM"/>
    </source>
</evidence>
<dbReference type="AlphaFoldDB" id="D3S3C1"/>
<dbReference type="PaxDb" id="589924-Ferp_0581"/>
<dbReference type="Gene3D" id="3.30.1460.10">
    <property type="match status" value="1"/>
</dbReference>
<keyword evidence="3" id="KW-1185">Reference proteome</keyword>
<proteinExistence type="predicted"/>
<dbReference type="InterPro" id="IPR018747">
    <property type="entry name" value="DUF2299"/>
</dbReference>
<gene>
    <name evidence="2" type="ordered locus">Ferp_0581</name>
</gene>
<dbReference type="KEGG" id="fpl:Ferp_0581"/>
<dbReference type="EMBL" id="CP001899">
    <property type="protein sequence ID" value="ADC64754.1"/>
    <property type="molecule type" value="Genomic_DNA"/>
</dbReference>
<sequence>MKVGLWRRITRTFKANSKKREREGENEGREESGYEGGSGEERREERMRGQRMMRQKMRDEIVRRVRDWLVEEGIYKDRVTDENADHHFIAEVPPSSGQLIDIIFPKSREDLVAIVSGVKLSDEHHARLMSLKAEKRDEILWKMRFDLLFLPTGFQILPSAENPQIFQFVRELYFDGLNKNLFIEAVNQVYRCKLFVIWTMQRLFGNNAASVSASAHDSMFL</sequence>
<dbReference type="OrthoDB" id="49672at2157"/>
<organism evidence="2 3">
    <name type="scientific">Ferroglobus placidus (strain DSM 10642 / AEDII12DO)</name>
    <dbReference type="NCBI Taxonomy" id="589924"/>
    <lineage>
        <taxon>Archaea</taxon>
        <taxon>Methanobacteriati</taxon>
        <taxon>Methanobacteriota</taxon>
        <taxon>Archaeoglobi</taxon>
        <taxon>Archaeoglobales</taxon>
        <taxon>Archaeoglobaceae</taxon>
        <taxon>Ferroglobus</taxon>
    </lineage>
</organism>
<dbReference type="STRING" id="589924.Ferp_0581"/>
<feature type="compositionally biased region" description="Basic and acidic residues" evidence="1">
    <location>
        <begin position="18"/>
        <end position="32"/>
    </location>
</feature>
<reference evidence="3" key="1">
    <citation type="submission" date="2010-02" db="EMBL/GenBank/DDBJ databases">
        <title>Complete sequence of Ferroglobus placidus DSM 10642.</title>
        <authorList>
            <consortium name="US DOE Joint Genome Institute"/>
            <person name="Lucas S."/>
            <person name="Copeland A."/>
            <person name="Lapidus A."/>
            <person name="Cheng J.-F."/>
            <person name="Bruce D."/>
            <person name="Goodwin L."/>
            <person name="Pitluck S."/>
            <person name="Saunders E."/>
            <person name="Brettin T."/>
            <person name="Detter J.C."/>
            <person name="Han C."/>
            <person name="Tapia R."/>
            <person name="Larimer F."/>
            <person name="Land M."/>
            <person name="Hauser L."/>
            <person name="Kyrpides N."/>
            <person name="Ivanova N."/>
            <person name="Holmes D."/>
            <person name="Lovley D."/>
            <person name="Kyrpides N."/>
            <person name="Anderson I.J."/>
            <person name="Woyke T."/>
        </authorList>
    </citation>
    <scope>NUCLEOTIDE SEQUENCE [LARGE SCALE GENOMIC DNA]</scope>
    <source>
        <strain evidence="3">DSM 10642 / AEDII12DO</strain>
    </source>
</reference>